<protein>
    <submittedName>
        <fullName evidence="1">Uncharacterized protein</fullName>
    </submittedName>
</protein>
<gene>
    <name evidence="1" type="ORF">AALT52_01180</name>
</gene>
<proteinExistence type="predicted"/>
<organism evidence="1 2">
    <name type="scientific">Ligilactobacillus faecis</name>
    <dbReference type="NCBI Taxonomy" id="762833"/>
    <lineage>
        <taxon>Bacteria</taxon>
        <taxon>Bacillati</taxon>
        <taxon>Bacillota</taxon>
        <taxon>Bacilli</taxon>
        <taxon>Lactobacillales</taxon>
        <taxon>Lactobacillaceae</taxon>
        <taxon>Ligilactobacillus</taxon>
    </lineage>
</organism>
<evidence type="ECO:0000313" key="2">
    <source>
        <dbReference type="Proteomes" id="UP001565236"/>
    </source>
</evidence>
<name>A0ABV4DM03_9LACO</name>
<dbReference type="RefSeq" id="WP_369940239.1">
    <property type="nucleotide sequence ID" value="NZ_JBCLUF010000003.1"/>
</dbReference>
<evidence type="ECO:0000313" key="1">
    <source>
        <dbReference type="EMBL" id="MEY8661511.1"/>
    </source>
</evidence>
<reference evidence="1 2" key="1">
    <citation type="submission" date="2024-03" db="EMBL/GenBank/DDBJ databases">
        <title>Mouse gut bacterial collection (mGBC) of GemPharmatech.</title>
        <authorList>
            <person name="He Y."/>
            <person name="Dong L."/>
            <person name="Wu D."/>
            <person name="Gao X."/>
            <person name="Lin Z."/>
        </authorList>
    </citation>
    <scope>NUCLEOTIDE SEQUENCE [LARGE SCALE GENOMIC DNA]</scope>
    <source>
        <strain evidence="1 2">15-30</strain>
    </source>
</reference>
<dbReference type="Proteomes" id="UP001565236">
    <property type="component" value="Unassembled WGS sequence"/>
</dbReference>
<accession>A0ABV4DM03</accession>
<sequence length="123" mass="13774">MKPIPFNEQIYNFIAKKGKGGATVKEVIGAFPDHTSSSISGVLHGLKKEGRIKHISRGKYAVLTGQQSLTKNTSLKKAAIRDLIALRDSYEFNVSDPMTYEQLREAKEIFDLLNDLIEKLQHS</sequence>
<dbReference type="EMBL" id="JBCLUF010000003">
    <property type="protein sequence ID" value="MEY8661511.1"/>
    <property type="molecule type" value="Genomic_DNA"/>
</dbReference>
<comment type="caution">
    <text evidence="1">The sequence shown here is derived from an EMBL/GenBank/DDBJ whole genome shotgun (WGS) entry which is preliminary data.</text>
</comment>
<keyword evidence="2" id="KW-1185">Reference proteome</keyword>